<protein>
    <submittedName>
        <fullName evidence="1">Uncharacterized protein</fullName>
    </submittedName>
</protein>
<sequence length="64" mass="7670">MLRGLGWWLLVRVRLWLCRMLERWLSWLPRSFCVGRTVVRVIWRGRSSVFHGMVGIRRGVGGRF</sequence>
<dbReference type="EMBL" id="QQBH01000038">
    <property type="protein sequence ID" value="RDD84637.1"/>
    <property type="molecule type" value="Genomic_DNA"/>
</dbReference>
<evidence type="ECO:0000313" key="2">
    <source>
        <dbReference type="Proteomes" id="UP000253742"/>
    </source>
</evidence>
<name>A0A369UVZ2_9ACTN</name>
<dbReference type="AlphaFoldDB" id="A0A369UVZ2"/>
<dbReference type="Proteomes" id="UP000253742">
    <property type="component" value="Unassembled WGS sequence"/>
</dbReference>
<organism evidence="1 2">
    <name type="scientific">Streptomyces parvulus</name>
    <dbReference type="NCBI Taxonomy" id="146923"/>
    <lineage>
        <taxon>Bacteria</taxon>
        <taxon>Bacillati</taxon>
        <taxon>Actinomycetota</taxon>
        <taxon>Actinomycetes</taxon>
        <taxon>Kitasatosporales</taxon>
        <taxon>Streptomycetaceae</taxon>
        <taxon>Streptomyces</taxon>
    </lineage>
</organism>
<proteinExistence type="predicted"/>
<accession>A0A369UVZ2</accession>
<gene>
    <name evidence="1" type="ORF">DVZ84_34345</name>
</gene>
<reference evidence="1 2" key="1">
    <citation type="submission" date="2018-07" db="EMBL/GenBank/DDBJ databases">
        <title>Genome guided investigation of antibiotics producing actinomycetales strain isolated from a Macau mangrove ecosystem.</title>
        <authorList>
            <person name="Hu D."/>
        </authorList>
    </citation>
    <scope>NUCLEOTIDE SEQUENCE [LARGE SCALE GENOMIC DNA]</scope>
    <source>
        <strain evidence="1 2">2297</strain>
    </source>
</reference>
<evidence type="ECO:0000313" key="1">
    <source>
        <dbReference type="EMBL" id="RDD84637.1"/>
    </source>
</evidence>
<comment type="caution">
    <text evidence="1">The sequence shown here is derived from an EMBL/GenBank/DDBJ whole genome shotgun (WGS) entry which is preliminary data.</text>
</comment>